<name>A0A0A1U5G9_ENTIV</name>
<dbReference type="GeneID" id="14887075"/>
<dbReference type="OMA" id="ILMENEW"/>
<proteinExistence type="predicted"/>
<organism evidence="1 2">
    <name type="scientific">Entamoeba invadens IP1</name>
    <dbReference type="NCBI Taxonomy" id="370355"/>
    <lineage>
        <taxon>Eukaryota</taxon>
        <taxon>Amoebozoa</taxon>
        <taxon>Evosea</taxon>
        <taxon>Archamoebae</taxon>
        <taxon>Mastigamoebida</taxon>
        <taxon>Entamoebidae</taxon>
        <taxon>Entamoeba</taxon>
    </lineage>
</organism>
<dbReference type="VEuPathDB" id="AmoebaDB:EIN_222280"/>
<evidence type="ECO:0000313" key="1">
    <source>
        <dbReference type="EMBL" id="ELP88085.1"/>
    </source>
</evidence>
<accession>A0A0A1U5G9</accession>
<gene>
    <name evidence="1" type="ORF">EIN_222280</name>
</gene>
<keyword evidence="2" id="KW-1185">Reference proteome</keyword>
<evidence type="ECO:0000313" key="2">
    <source>
        <dbReference type="Proteomes" id="UP000014680"/>
    </source>
</evidence>
<reference evidence="1 2" key="1">
    <citation type="submission" date="2012-10" db="EMBL/GenBank/DDBJ databases">
        <authorList>
            <person name="Zafar N."/>
            <person name="Inman J."/>
            <person name="Hall N."/>
            <person name="Lorenzi H."/>
            <person name="Caler E."/>
        </authorList>
    </citation>
    <scope>NUCLEOTIDE SEQUENCE [LARGE SCALE GENOMIC DNA]</scope>
    <source>
        <strain evidence="1 2">IP1</strain>
    </source>
</reference>
<dbReference type="Proteomes" id="UP000014680">
    <property type="component" value="Unassembled WGS sequence"/>
</dbReference>
<dbReference type="OrthoDB" id="10505168at2759"/>
<dbReference type="KEGG" id="eiv:EIN_222280"/>
<protein>
    <submittedName>
        <fullName evidence="1">Uncharacterized protein</fullName>
    </submittedName>
</protein>
<dbReference type="RefSeq" id="XP_004254856.1">
    <property type="nucleotide sequence ID" value="XM_004254808.1"/>
</dbReference>
<dbReference type="EMBL" id="KB206756">
    <property type="protein sequence ID" value="ELP88085.1"/>
    <property type="molecule type" value="Genomic_DNA"/>
</dbReference>
<sequence>MEDKEKWNKVMTNITTTRNIPSEITADTIAEFCLFCFQNGVTGLETAHFVLSSREELLIAFRENEENMQNVLNLFDSTVNLYMSKTLQNSHQVQLVVNMTWMCGAYKNAVIYKIAPKSFENTVDDLCSFIIAGNKKEDASILSDVLMNLYTSVVVQNKYDDAFLQKVLSKFGVLDDYAETDDVIFYTYQARLALILFTIINEQNYWRYRGKVQQLYVGFFGYVLKHIDILKEVSFKDSVQPICLDGASLPLFIQVLDDFAKNANAEYKSVFNEFCTWLQYFVMNKTIPQELFAKLIDSRLFVLISCEKYAEILMKTTSVAHYAALLKDNLVLRTTIFQEVAKTDAKYVNEPFFGLVLFYLKSSTDSGLFEYLAFIRGAFKVDRQIALKQMKNLMDAVFVSDTPPIVQIDFYESIISLIDIMDEEEGLSVVFDILRNTWKVQENKRVFSRFVSKFTEKLVEKKGMSVFIIHEMVASLYGTNDLKTLFNCAQPIRFPILLPVLLELVFKQICPLDLYVNIQTIFLTHDINLHYLSKYGLGMMVHLLSKIENALILEQLQNFVEMAILYNAPPYLGCELLDILENEKHKNVVMKMINKLLSTEKKKPQKTLYLMGEPLIYAKTMNLSYKSQTIAFCVNRSEFNELQYIFDFYVDQHSLAVIYKDAHFEIVLNEDTKTELHIPIDCTIQSKTWYFVFLHFEQKIGGQSVHVQISNEANPVTCLYDMTIPYKHKDTTLSTTKNFIGSSHKYKNGFMGQMLFLSVYSSCLIPLEVFTMQTKMFDVSDQPQQLKRILFVSPFNVVKETKKALMFMKADKVPQTIDGDKIVVGKIQNLFQALHQANFFFHFFAFVRKLNKQEHMEVFKSNARANNPLFFLVSFITRCVSGSDDLKDDFIKMKGVILLRSIIIKAVPIQVIPAVFDQIQRLSEAFIEDSNYGQFKEMLSDFRIWISFSATLQKYVLAKVIVMLKDTPEYMEYLSNLMILFYQPQFPNGLRIHGWSQRRINNTDVKEIREIIWNALSESITPTKSSLQSFITTLYSVSSDELFYEGVTLLLNRIDFSVRWVELFTSYLCNELLCLLTRGGFKVKELILEVVVKFLQSIDMKYYTLGFDIAKAVVGSISQETIFTLEEMNLLNKIPQRIADIMQVKVMIFRLFQYSTAEVSEKLISQWISTNEVLPIVNERDKDINYNIVEGLLGGIKGDIKKFGPICSLIRRGLNNDVLRNVENIARLFVLHLKIEEGFTEVTMIPDLFFLISKALEEKKTEKAIQTFVACVNLFLTKVLQRGGNRVFSIEALIPFFEGLRMDFGVESALRKLRIIRSMQEAENTTSEPVIVDNQREVIALYGVFCMDRILMSTNADIRGRLLKTLFNISKTFSEELLTETKNYSNATDDEKMVMEEFLRTGKYSDMEGLVAGVMFSKVRRVLSGFASDLIYKEEEYRSNSSKEVNSLSDKKKLKVARYSYCDFVFGEIHVAENLERIDELKSKLNQELILMENEWDIFDQNVSLMKDNTNTLGEAAGDNGNDDQKRVESLLLSHL</sequence>